<keyword evidence="1" id="KW-1133">Transmembrane helix</keyword>
<keyword evidence="1" id="KW-0812">Transmembrane</keyword>
<comment type="caution">
    <text evidence="2">The sequence shown here is derived from an EMBL/GenBank/DDBJ whole genome shotgun (WGS) entry which is preliminary data.</text>
</comment>
<gene>
    <name evidence="2" type="ORF">IAD25_08675</name>
</gene>
<sequence length="138" mass="15476">MRVKISNNKRGSYIVEAAIVLPMVILSVITVVLIVMFFYSQVTEQSRMHITLRGEAGAATGRTSYTEGGPTKGDFDGEIYVDEGLVECRAYGKKYLMMEERGLLSEKKAFIVEGSWTAIDGPGYVRYMEFVKERGNEK</sequence>
<feature type="transmembrane region" description="Helical" evidence="1">
    <location>
        <begin position="12"/>
        <end position="39"/>
    </location>
</feature>
<dbReference type="AlphaFoldDB" id="A0A9D1N8I8"/>
<evidence type="ECO:0000313" key="2">
    <source>
        <dbReference type="EMBL" id="HIU96757.1"/>
    </source>
</evidence>
<dbReference type="Proteomes" id="UP000824130">
    <property type="component" value="Unassembled WGS sequence"/>
</dbReference>
<keyword evidence="1" id="KW-0472">Membrane</keyword>
<accession>A0A9D1N8I8</accession>
<proteinExistence type="predicted"/>
<reference evidence="2" key="2">
    <citation type="journal article" date="2021" name="PeerJ">
        <title>Extensive microbial diversity within the chicken gut microbiome revealed by metagenomics and culture.</title>
        <authorList>
            <person name="Gilroy R."/>
            <person name="Ravi A."/>
            <person name="Getino M."/>
            <person name="Pursley I."/>
            <person name="Horton D.L."/>
            <person name="Alikhan N.F."/>
            <person name="Baker D."/>
            <person name="Gharbi K."/>
            <person name="Hall N."/>
            <person name="Watson M."/>
            <person name="Adriaenssens E.M."/>
            <person name="Foster-Nyarko E."/>
            <person name="Jarju S."/>
            <person name="Secka A."/>
            <person name="Antonio M."/>
            <person name="Oren A."/>
            <person name="Chaudhuri R.R."/>
            <person name="La Ragione R."/>
            <person name="Hildebrand F."/>
            <person name="Pallen M.J."/>
        </authorList>
    </citation>
    <scope>NUCLEOTIDE SEQUENCE</scope>
    <source>
        <strain evidence="2">ChiSjej4B22-8349</strain>
    </source>
</reference>
<evidence type="ECO:0000313" key="3">
    <source>
        <dbReference type="Proteomes" id="UP000824130"/>
    </source>
</evidence>
<organism evidence="2 3">
    <name type="scientific">Candidatus Allocopromorpha excrementipullorum</name>
    <dbReference type="NCBI Taxonomy" id="2840743"/>
    <lineage>
        <taxon>Bacteria</taxon>
        <taxon>Bacillati</taxon>
        <taxon>Bacillota</taxon>
        <taxon>Clostridia</taxon>
        <taxon>Eubacteriales</taxon>
        <taxon>Eubacteriaceae</taxon>
        <taxon>Eubacteriaceae incertae sedis</taxon>
        <taxon>Candidatus Allocopromorpha</taxon>
    </lineage>
</organism>
<reference evidence="2" key="1">
    <citation type="submission" date="2020-10" db="EMBL/GenBank/DDBJ databases">
        <authorList>
            <person name="Gilroy R."/>
        </authorList>
    </citation>
    <scope>NUCLEOTIDE SEQUENCE</scope>
    <source>
        <strain evidence="2">ChiSjej4B22-8349</strain>
    </source>
</reference>
<evidence type="ECO:0000256" key="1">
    <source>
        <dbReference type="SAM" id="Phobius"/>
    </source>
</evidence>
<dbReference type="EMBL" id="DVOB01000185">
    <property type="protein sequence ID" value="HIU96757.1"/>
    <property type="molecule type" value="Genomic_DNA"/>
</dbReference>
<name>A0A9D1N8I8_9FIRM</name>
<protein>
    <submittedName>
        <fullName evidence="2">Uncharacterized protein</fullName>
    </submittedName>
</protein>